<accession>Q5CXV3</accession>
<evidence type="ECO:0000256" key="5">
    <source>
        <dbReference type="SAM" id="Phobius"/>
    </source>
</evidence>
<evidence type="ECO:0000256" key="4">
    <source>
        <dbReference type="ARBA" id="ARBA00023136"/>
    </source>
</evidence>
<evidence type="ECO:0000256" key="3">
    <source>
        <dbReference type="ARBA" id="ARBA00022989"/>
    </source>
</evidence>
<feature type="domain" description="Amino acid transporter transmembrane" evidence="6">
    <location>
        <begin position="517"/>
        <end position="605"/>
    </location>
</feature>
<dbReference type="OMA" id="NCTIFFY"/>
<organism evidence="7 8">
    <name type="scientific">Cryptosporidium parvum (strain Iowa II)</name>
    <dbReference type="NCBI Taxonomy" id="353152"/>
    <lineage>
        <taxon>Eukaryota</taxon>
        <taxon>Sar</taxon>
        <taxon>Alveolata</taxon>
        <taxon>Apicomplexa</taxon>
        <taxon>Conoidasida</taxon>
        <taxon>Coccidia</taxon>
        <taxon>Eucoccidiorida</taxon>
        <taxon>Eimeriorina</taxon>
        <taxon>Cryptosporidiidae</taxon>
        <taxon>Cryptosporidium</taxon>
    </lineage>
</organism>
<protein>
    <submittedName>
        <fullName evidence="7">ABC transporter, amino acid transporter 12 transmembrane spanning subunit</fullName>
    </submittedName>
</protein>
<feature type="transmembrane region" description="Helical" evidence="5">
    <location>
        <begin position="54"/>
        <end position="75"/>
    </location>
</feature>
<feature type="transmembrane region" description="Helical" evidence="5">
    <location>
        <begin position="522"/>
        <end position="542"/>
    </location>
</feature>
<feature type="transmembrane region" description="Helical" evidence="5">
    <location>
        <begin position="163"/>
        <end position="184"/>
    </location>
</feature>
<keyword evidence="4 5" id="KW-0472">Membrane</keyword>
<proteinExistence type="predicted"/>
<feature type="transmembrane region" description="Helical" evidence="5">
    <location>
        <begin position="284"/>
        <end position="303"/>
    </location>
</feature>
<comment type="caution">
    <text evidence="7">The sequence shown here is derived from an EMBL/GenBank/DDBJ whole genome shotgun (WGS) entry which is preliminary data.</text>
</comment>
<keyword evidence="2 5" id="KW-0812">Transmembrane</keyword>
<feature type="non-terminal residue" evidence="7">
    <location>
        <position position="1"/>
    </location>
</feature>
<dbReference type="InterPro" id="IPR013057">
    <property type="entry name" value="AA_transpt_TM"/>
</dbReference>
<feature type="transmembrane region" description="Helical" evidence="5">
    <location>
        <begin position="548"/>
        <end position="572"/>
    </location>
</feature>
<feature type="transmembrane region" description="Helical" evidence="5">
    <location>
        <begin position="138"/>
        <end position="156"/>
    </location>
</feature>
<feature type="transmembrane region" description="Helical" evidence="5">
    <location>
        <begin position="239"/>
        <end position="264"/>
    </location>
</feature>
<dbReference type="AlphaFoldDB" id="Q5CXV3"/>
<evidence type="ECO:0000256" key="1">
    <source>
        <dbReference type="ARBA" id="ARBA00004141"/>
    </source>
</evidence>
<dbReference type="GO" id="GO:0016020">
    <property type="term" value="C:membrane"/>
    <property type="evidence" value="ECO:0007669"/>
    <property type="project" value="UniProtKB-SubCell"/>
</dbReference>
<reference evidence="7 8" key="1">
    <citation type="journal article" date="2004" name="Science">
        <title>Complete genome sequence of the apicomplexan, Cryptosporidium parvum.</title>
        <authorList>
            <person name="Abrahamsen M.S."/>
            <person name="Templeton T.J."/>
            <person name="Enomoto S."/>
            <person name="Abrahante J.E."/>
            <person name="Zhu G."/>
            <person name="Lancto C.A."/>
            <person name="Deng M."/>
            <person name="Liu C."/>
            <person name="Widmer G."/>
            <person name="Tzipori S."/>
            <person name="Buck G.A."/>
            <person name="Xu P."/>
            <person name="Bankier A.T."/>
            <person name="Dear P.H."/>
            <person name="Konfortov B.A."/>
            <person name="Spriggs H.F."/>
            <person name="Iyer L."/>
            <person name="Anantharaman V."/>
            <person name="Aravind L."/>
            <person name="Kapur V."/>
        </authorList>
    </citation>
    <scope>NUCLEOTIDE SEQUENCE [LARGE SCALE GENOMIC DNA]</scope>
    <source>
        <strain evidence="8">Iowa II</strain>
    </source>
</reference>
<dbReference type="GO" id="GO:0015179">
    <property type="term" value="F:L-amino acid transmembrane transporter activity"/>
    <property type="evidence" value="ECO:0007669"/>
    <property type="project" value="TreeGrafter"/>
</dbReference>
<dbReference type="Pfam" id="PF01490">
    <property type="entry name" value="Aa_trans"/>
    <property type="match status" value="2"/>
</dbReference>
<evidence type="ECO:0000259" key="6">
    <source>
        <dbReference type="Pfam" id="PF01490"/>
    </source>
</evidence>
<feature type="transmembrane region" description="Helical" evidence="5">
    <location>
        <begin position="96"/>
        <end position="118"/>
    </location>
</feature>
<gene>
    <name evidence="7" type="ORF">cgd7_4800</name>
</gene>
<sequence>KDNCTIFFYNLGILEPLIMKRVRPCLRIMVTLIKSFIGTGIIFLPGTFRVSGIISGNILSTLVCFLAIISIRFLVKCCQGKETLGELAERVWGRSGLILVDTSIFFSQLGFSTVYMIFVSHNIQEIIYSISSCQLEIPILKLICFQMVIYLPFIFLRDIENLGFLSVLANISVFSVLGVIIYYGYQNLERYPIGRPEISRLGSIYGAGLVLGTSAFNYEGIALILPIRNSTPEYLLQAFPAILTFTMILIGVISNFFASFVYYSFGDDTTSPVTENILNPKAKIISLIIYSSAIMFSVPLQLFPSMGIIEKYIFQIKLPFIGRKSMENLEKIETNPVSKVDKEKVTGKEIKKELFMITDDQHESELSKKNIRINPTSTNILRASQLNFSSSSLKNSENISSFQNNLFSTSKIIQLASISESWDSSIGNKVVYSPVENSTSSLKLENMKANKENKSEKGAVIENLETDICSGIGGDKSNKSIPRIVKKESLERLEEIEDDGAQIVDLSQDRLIDSRSKFHHSALRALISYSLVLLCGILAYNFEDELGSFVTITGGLLCVPLAFVYPPLFYFSLNRERISKAGQLFIGFMVFIGSVISFTSVTMAILSWETNPRNLVCII</sequence>
<dbReference type="KEGG" id="cpv:cgd7_4800"/>
<feature type="domain" description="Amino acid transporter transmembrane" evidence="6">
    <location>
        <begin position="28"/>
        <end position="334"/>
    </location>
</feature>
<feature type="transmembrane region" description="Helical" evidence="5">
    <location>
        <begin position="584"/>
        <end position="606"/>
    </location>
</feature>
<comment type="subcellular location">
    <subcellularLocation>
        <location evidence="1">Membrane</location>
        <topology evidence="1">Multi-pass membrane protein</topology>
    </subcellularLocation>
</comment>
<dbReference type="STRING" id="353152.Q5CXV3"/>
<dbReference type="InParanoid" id="Q5CXV3"/>
<name>Q5CXV3_CRYPI</name>
<dbReference type="PANTHER" id="PTHR22950:SF666">
    <property type="entry name" value="VACUOLAR AMINO ACID TRANSPORTER 4"/>
    <property type="match status" value="1"/>
</dbReference>
<dbReference type="PANTHER" id="PTHR22950">
    <property type="entry name" value="AMINO ACID TRANSPORTER"/>
    <property type="match status" value="1"/>
</dbReference>
<feature type="transmembrane region" description="Helical" evidence="5">
    <location>
        <begin position="28"/>
        <end position="48"/>
    </location>
</feature>
<evidence type="ECO:0000256" key="2">
    <source>
        <dbReference type="ARBA" id="ARBA00022692"/>
    </source>
</evidence>
<dbReference type="Proteomes" id="UP000006726">
    <property type="component" value="Chromosome 7"/>
</dbReference>
<evidence type="ECO:0000313" key="7">
    <source>
        <dbReference type="EMBL" id="EAK90649.1"/>
    </source>
</evidence>
<keyword evidence="8" id="KW-1185">Reference proteome</keyword>
<dbReference type="EMBL" id="AAEE01000001">
    <property type="protein sequence ID" value="EAK90649.1"/>
    <property type="molecule type" value="Genomic_DNA"/>
</dbReference>
<keyword evidence="3 5" id="KW-1133">Transmembrane helix</keyword>
<dbReference type="GeneID" id="3371952"/>
<dbReference type="OrthoDB" id="339469at2759"/>
<feature type="transmembrane region" description="Helical" evidence="5">
    <location>
        <begin position="204"/>
        <end position="227"/>
    </location>
</feature>
<dbReference type="RefSeq" id="XP_628627.1">
    <property type="nucleotide sequence ID" value="XM_628625.1"/>
</dbReference>
<evidence type="ECO:0000313" key="8">
    <source>
        <dbReference type="Proteomes" id="UP000006726"/>
    </source>
</evidence>